<feature type="transmembrane region" description="Helical" evidence="1">
    <location>
        <begin position="111"/>
        <end position="128"/>
    </location>
</feature>
<name>A0AAU7DR31_9BACT</name>
<feature type="transmembrane region" description="Helical" evidence="1">
    <location>
        <begin position="192"/>
        <end position="209"/>
    </location>
</feature>
<keyword evidence="1" id="KW-0812">Transmembrane</keyword>
<keyword evidence="1" id="KW-0472">Membrane</keyword>
<keyword evidence="2" id="KW-0378">Hydrolase</keyword>
<reference evidence="2" key="1">
    <citation type="submission" date="2023-03" db="EMBL/GenBank/DDBJ databases">
        <title>Edaphobacter sp.</title>
        <authorList>
            <person name="Huber K.J."/>
            <person name="Papendorf J."/>
            <person name="Pilke C."/>
            <person name="Bunk B."/>
            <person name="Sproeer C."/>
            <person name="Pester M."/>
        </authorList>
    </citation>
    <scope>NUCLEOTIDE SEQUENCE</scope>
    <source>
        <strain evidence="2">DSM 110680</strain>
    </source>
</reference>
<gene>
    <name evidence="2" type="ORF">P8935_10280</name>
</gene>
<dbReference type="PANTHER" id="PTHR40031:SF1">
    <property type="entry name" value="MEMBRANE-BOUND METAL-DEPENDENT HYDROLASE"/>
    <property type="match status" value="1"/>
</dbReference>
<dbReference type="PANTHER" id="PTHR40031">
    <property type="entry name" value="HYPOTHETICAL MEMBRANE SPANNING PROTEIN"/>
    <property type="match status" value="1"/>
</dbReference>
<feature type="transmembrane region" description="Helical" evidence="1">
    <location>
        <begin position="57"/>
        <end position="78"/>
    </location>
</feature>
<proteinExistence type="predicted"/>
<accession>A0AAU7DR31</accession>
<sequence length="375" mass="41538">MEPITHFLTGACIGRAGLNRKTAYATLAAVLAAEAADLDIVWGFAGPVEGLKHHRGITHTFIAVPVVAAAAVGATWLYHRWIENRRAKKAITAAPIEPGAPIRSKPQPVRWLWVYLSAFISALSHILLDWTNNYGVRPFFPFNPRWYAGSFVFIAEPALWILLLAALIIPGFLGLADREISSRRVPFRGRNWAIFALVGMFLVWCLRYAEHAQAEGLILNNPITTVAPVRVAAEPYPWNPFRWHVIVETPSFYQFAEVDTKSGNVDSDPQTDQLFKPPDTPAVEAAKQTQLGKVYLDWGLWPVVQDIGQVQVIGIDPPQLPPGRTWTTVEFTDLRFGYDFRGSGNAHPPAGLGGAVYIIDNHEEAGEEMGGKEQK</sequence>
<dbReference type="GO" id="GO:0016787">
    <property type="term" value="F:hydrolase activity"/>
    <property type="evidence" value="ECO:0007669"/>
    <property type="project" value="UniProtKB-KW"/>
</dbReference>
<evidence type="ECO:0000256" key="1">
    <source>
        <dbReference type="SAM" id="Phobius"/>
    </source>
</evidence>
<dbReference type="AlphaFoldDB" id="A0AAU7DR31"/>
<feature type="transmembrane region" description="Helical" evidence="1">
    <location>
        <begin position="23"/>
        <end position="45"/>
    </location>
</feature>
<keyword evidence="1" id="KW-1133">Transmembrane helix</keyword>
<dbReference type="RefSeq" id="WP_348264902.1">
    <property type="nucleotide sequence ID" value="NZ_CP121196.1"/>
</dbReference>
<protein>
    <submittedName>
        <fullName evidence="2">Metal-dependent hydrolase</fullName>
    </submittedName>
</protein>
<dbReference type="EMBL" id="CP121196">
    <property type="protein sequence ID" value="XBH19683.1"/>
    <property type="molecule type" value="Genomic_DNA"/>
</dbReference>
<feature type="transmembrane region" description="Helical" evidence="1">
    <location>
        <begin position="148"/>
        <end position="172"/>
    </location>
</feature>
<organism evidence="2">
    <name type="scientific">Telmatobacter sp. DSM 110680</name>
    <dbReference type="NCBI Taxonomy" id="3036704"/>
    <lineage>
        <taxon>Bacteria</taxon>
        <taxon>Pseudomonadati</taxon>
        <taxon>Acidobacteriota</taxon>
        <taxon>Terriglobia</taxon>
        <taxon>Terriglobales</taxon>
        <taxon>Acidobacteriaceae</taxon>
        <taxon>Telmatobacter</taxon>
    </lineage>
</organism>
<dbReference type="InterPro" id="IPR007404">
    <property type="entry name" value="YdjM-like"/>
</dbReference>
<dbReference type="Pfam" id="PF04307">
    <property type="entry name" value="YdjM"/>
    <property type="match status" value="1"/>
</dbReference>
<dbReference type="InterPro" id="IPR053170">
    <property type="entry name" value="Transcription_regulator"/>
</dbReference>
<evidence type="ECO:0000313" key="2">
    <source>
        <dbReference type="EMBL" id="XBH19683.1"/>
    </source>
</evidence>